<dbReference type="GO" id="GO:0030973">
    <property type="term" value="F:molybdate ion binding"/>
    <property type="evidence" value="ECO:0007669"/>
    <property type="project" value="TreeGrafter"/>
</dbReference>
<evidence type="ECO:0008006" key="3">
    <source>
        <dbReference type="Google" id="ProtNLM"/>
    </source>
</evidence>
<dbReference type="PATRIC" id="fig|1297742.4.peg.1074"/>
<evidence type="ECO:0000313" key="1">
    <source>
        <dbReference type="EMBL" id="AKQ64146.1"/>
    </source>
</evidence>
<dbReference type="eggNOG" id="COG1840">
    <property type="taxonomic scope" value="Bacteria"/>
</dbReference>
<proteinExistence type="predicted"/>
<gene>
    <name evidence="1" type="ORF">A176_001058</name>
</gene>
<dbReference type="PANTHER" id="PTHR30632:SF0">
    <property type="entry name" value="SULFATE-BINDING PROTEIN"/>
    <property type="match status" value="1"/>
</dbReference>
<evidence type="ECO:0000313" key="2">
    <source>
        <dbReference type="Proteomes" id="UP000009026"/>
    </source>
</evidence>
<reference evidence="1 2" key="1">
    <citation type="journal article" date="2016" name="PLoS ONE">
        <title>Complete Genome Sequence and Comparative Genomics of a Novel Myxobacterium Myxococcus hansupus.</title>
        <authorList>
            <person name="Sharma G."/>
            <person name="Narwani T."/>
            <person name="Subramanian S."/>
        </authorList>
    </citation>
    <scope>NUCLEOTIDE SEQUENCE [LARGE SCALE GENOMIC DNA]</scope>
    <source>
        <strain evidence="2">mixupus</strain>
    </source>
</reference>
<dbReference type="GO" id="GO:0015689">
    <property type="term" value="P:molybdate ion transport"/>
    <property type="evidence" value="ECO:0007669"/>
    <property type="project" value="TreeGrafter"/>
</dbReference>
<dbReference type="EMBL" id="CP012109">
    <property type="protein sequence ID" value="AKQ64146.1"/>
    <property type="molecule type" value="Genomic_DNA"/>
</dbReference>
<dbReference type="Proteomes" id="UP000009026">
    <property type="component" value="Chromosome"/>
</dbReference>
<dbReference type="InterPro" id="IPR050682">
    <property type="entry name" value="ModA/WtpA"/>
</dbReference>
<dbReference type="Pfam" id="PF13531">
    <property type="entry name" value="SBP_bac_11"/>
    <property type="match status" value="1"/>
</dbReference>
<sequence>MSRYMKPAVLIIIGVLTALGGALYLSSRHTHGSPREVRPEARAPVSTPRGVRTEITFLYSTEKQAWVEEAAKDFQKANPLIRVNLVGRGSLEAAQAILEGRERPTVWSPADSAVLRMLESDWATDTAREPLFAADGDAAPRPLVVTPLVFVAWEERAEVLTRARGSGAVSWKLIQEAVSSDRGWPAVGGKPEWGFVKLGHTNPTHSNSGLQALLLAALEFYGKQGGLTVADLLEPRFQTWLSELERGVGRFELTTGALMADMVRFGPDRYDVAAVYENLAIAQLAQPQGPWGALKVLYPPLTFWSDHPAAVLQGEWVLPRQREAALEWLRYLRSRPVQQRALAYGFRPADPTVPVRADAEESPFQRMEARGIQVDVPPSAEVPDGAVVRNLLTLWSRRVGNARAP</sequence>
<name>A0A0H4WL97_9BACT</name>
<keyword evidence="2" id="KW-1185">Reference proteome</keyword>
<dbReference type="Gene3D" id="3.40.190.10">
    <property type="entry name" value="Periplasmic binding protein-like II"/>
    <property type="match status" value="1"/>
</dbReference>
<dbReference type="STRING" id="1297742.A176_001058"/>
<dbReference type="SUPFAM" id="SSF53850">
    <property type="entry name" value="Periplasmic binding protein-like II"/>
    <property type="match status" value="1"/>
</dbReference>
<dbReference type="KEGG" id="mym:A176_001058"/>
<accession>A0A0H4WL97</accession>
<dbReference type="PANTHER" id="PTHR30632">
    <property type="entry name" value="MOLYBDATE-BINDING PERIPLASMIC PROTEIN"/>
    <property type="match status" value="1"/>
</dbReference>
<protein>
    <recommendedName>
        <fullName evidence="3">ABC transporter substrate-binding protein</fullName>
    </recommendedName>
</protein>
<organism evidence="1 2">
    <name type="scientific">Pseudomyxococcus hansupus</name>
    <dbReference type="NCBI Taxonomy" id="1297742"/>
    <lineage>
        <taxon>Bacteria</taxon>
        <taxon>Pseudomonadati</taxon>
        <taxon>Myxococcota</taxon>
        <taxon>Myxococcia</taxon>
        <taxon>Myxococcales</taxon>
        <taxon>Cystobacterineae</taxon>
        <taxon>Myxococcaceae</taxon>
        <taxon>Pseudomyxococcus</taxon>
    </lineage>
</organism>
<dbReference type="AlphaFoldDB" id="A0A0H4WL97"/>